<organism evidence="2 3">
    <name type="scientific">Actinocorallia longicatena</name>
    <dbReference type="NCBI Taxonomy" id="111803"/>
    <lineage>
        <taxon>Bacteria</taxon>
        <taxon>Bacillati</taxon>
        <taxon>Actinomycetota</taxon>
        <taxon>Actinomycetes</taxon>
        <taxon>Streptosporangiales</taxon>
        <taxon>Thermomonosporaceae</taxon>
        <taxon>Actinocorallia</taxon>
    </lineage>
</organism>
<sequence length="220" mass="24667">MTVPSYEPPAKYVPTPELVTLSRGTRLWRVHGTGHGAGSFNPGPADDNFGGNRFDGTRSAPYPFLYAGFNPATALAETLLRDLPFDEKGIRRILRGQVADRRATSLRVRRDLVLVSLLTEEALNALAQDHWLIDAPQSDYHRTRRWAAWIRKHAPGAHGMVWPSLRRRGDKAVVLFGDRCEPTDSLFTVGTSVDLTDVRGAQWINYQVARARARIRLPRS</sequence>
<evidence type="ECO:0000313" key="2">
    <source>
        <dbReference type="EMBL" id="GAA3199207.1"/>
    </source>
</evidence>
<feature type="domain" description="RES" evidence="1">
    <location>
        <begin position="40"/>
        <end position="189"/>
    </location>
</feature>
<comment type="caution">
    <text evidence="2">The sequence shown here is derived from an EMBL/GenBank/DDBJ whole genome shotgun (WGS) entry which is preliminary data.</text>
</comment>
<dbReference type="RefSeq" id="WP_344822920.1">
    <property type="nucleotide sequence ID" value="NZ_BAAAUV010000003.1"/>
</dbReference>
<dbReference type="EMBL" id="BAAAUV010000003">
    <property type="protein sequence ID" value="GAA3199207.1"/>
    <property type="molecule type" value="Genomic_DNA"/>
</dbReference>
<evidence type="ECO:0000313" key="3">
    <source>
        <dbReference type="Proteomes" id="UP001501237"/>
    </source>
</evidence>
<accession>A0ABP6Q254</accession>
<protein>
    <recommendedName>
        <fullName evidence="1">RES domain-containing protein</fullName>
    </recommendedName>
</protein>
<evidence type="ECO:0000259" key="1">
    <source>
        <dbReference type="SMART" id="SM00953"/>
    </source>
</evidence>
<name>A0ABP6Q254_9ACTN</name>
<gene>
    <name evidence="2" type="ORF">GCM10010468_11280</name>
</gene>
<dbReference type="Proteomes" id="UP001501237">
    <property type="component" value="Unassembled WGS sequence"/>
</dbReference>
<keyword evidence="3" id="KW-1185">Reference proteome</keyword>
<dbReference type="SMART" id="SM00953">
    <property type="entry name" value="RES"/>
    <property type="match status" value="1"/>
</dbReference>
<proteinExistence type="predicted"/>
<dbReference type="InterPro" id="IPR014914">
    <property type="entry name" value="RES_dom"/>
</dbReference>
<reference evidence="3" key="1">
    <citation type="journal article" date="2019" name="Int. J. Syst. Evol. Microbiol.">
        <title>The Global Catalogue of Microorganisms (GCM) 10K type strain sequencing project: providing services to taxonomists for standard genome sequencing and annotation.</title>
        <authorList>
            <consortium name="The Broad Institute Genomics Platform"/>
            <consortium name="The Broad Institute Genome Sequencing Center for Infectious Disease"/>
            <person name="Wu L."/>
            <person name="Ma J."/>
        </authorList>
    </citation>
    <scope>NUCLEOTIDE SEQUENCE [LARGE SCALE GENOMIC DNA]</scope>
    <source>
        <strain evidence="3">JCM 9377</strain>
    </source>
</reference>
<dbReference type="Pfam" id="PF08808">
    <property type="entry name" value="RES"/>
    <property type="match status" value="1"/>
</dbReference>